<name>A7GWB2_CAMC5</name>
<dbReference type="EMBL" id="CP000767">
    <property type="protein sequence ID" value="EAU01167.1"/>
    <property type="molecule type" value="Genomic_DNA"/>
</dbReference>
<gene>
    <name evidence="6" type="primary">rsmI</name>
    <name evidence="8" type="ORF">CCV52592_0829</name>
</gene>
<dbReference type="GO" id="GO:0070677">
    <property type="term" value="F:rRNA (cytosine-2'-O-)-methyltransferase activity"/>
    <property type="evidence" value="ECO:0007669"/>
    <property type="project" value="UniProtKB-UniRule"/>
</dbReference>
<dbReference type="CDD" id="cd11648">
    <property type="entry name" value="RsmI"/>
    <property type="match status" value="1"/>
</dbReference>
<dbReference type="HOGENOM" id="CLU_044779_4_0_7"/>
<protein>
    <recommendedName>
        <fullName evidence="6">Ribosomal RNA small subunit methyltransferase I</fullName>
        <ecNumber evidence="6">2.1.1.198</ecNumber>
    </recommendedName>
    <alternativeName>
        <fullName evidence="6">16S rRNA 2'-O-ribose C1402 methyltransferase</fullName>
    </alternativeName>
    <alternativeName>
        <fullName evidence="6">rRNA (cytidine-2'-O-)-methyltransferase RsmI</fullName>
    </alternativeName>
</protein>
<evidence type="ECO:0000256" key="3">
    <source>
        <dbReference type="ARBA" id="ARBA00022603"/>
    </source>
</evidence>
<dbReference type="Proteomes" id="UP000006380">
    <property type="component" value="Chromosome"/>
</dbReference>
<keyword evidence="5 6" id="KW-0949">S-adenosyl-L-methionine</keyword>
<dbReference type="InterPro" id="IPR000878">
    <property type="entry name" value="4pyrrol_Mease"/>
</dbReference>
<dbReference type="PANTHER" id="PTHR46111:SF1">
    <property type="entry name" value="RIBOSOMAL RNA SMALL SUBUNIT METHYLTRANSFERASE I"/>
    <property type="match status" value="1"/>
</dbReference>
<comment type="similarity">
    <text evidence="6">Belongs to the methyltransferase superfamily. RsmI family.</text>
</comment>
<dbReference type="HAMAP" id="MF_01877">
    <property type="entry name" value="16SrRNA_methyltr_I"/>
    <property type="match status" value="1"/>
</dbReference>
<proteinExistence type="inferred from homology"/>
<organism evidence="8 9">
    <name type="scientific">Campylobacter curvus (strain 525.92)</name>
    <dbReference type="NCBI Taxonomy" id="360105"/>
    <lineage>
        <taxon>Bacteria</taxon>
        <taxon>Pseudomonadati</taxon>
        <taxon>Campylobacterota</taxon>
        <taxon>Epsilonproteobacteria</taxon>
        <taxon>Campylobacterales</taxon>
        <taxon>Campylobacteraceae</taxon>
        <taxon>Campylobacter</taxon>
    </lineage>
</organism>
<comment type="function">
    <text evidence="6">Catalyzes the 2'-O-methylation of the ribose of cytidine 1402 (C1402) in 16S rRNA.</text>
</comment>
<evidence type="ECO:0000313" key="8">
    <source>
        <dbReference type="EMBL" id="EAU01167.1"/>
    </source>
</evidence>
<dbReference type="NCBIfam" id="TIGR00096">
    <property type="entry name" value="16S rRNA (cytidine(1402)-2'-O)-methyltransferase"/>
    <property type="match status" value="1"/>
</dbReference>
<dbReference type="GO" id="GO:0005737">
    <property type="term" value="C:cytoplasm"/>
    <property type="evidence" value="ECO:0007669"/>
    <property type="project" value="UniProtKB-SubCell"/>
</dbReference>
<dbReference type="OrthoDB" id="9809084at2"/>
<keyword evidence="3 6" id="KW-0489">Methyltransferase</keyword>
<keyword evidence="4 6" id="KW-0808">Transferase</keyword>
<evidence type="ECO:0000256" key="2">
    <source>
        <dbReference type="ARBA" id="ARBA00022552"/>
    </source>
</evidence>
<dbReference type="InterPro" id="IPR014776">
    <property type="entry name" value="4pyrrole_Mease_sub2"/>
</dbReference>
<dbReference type="EC" id="2.1.1.198" evidence="6"/>
<keyword evidence="2 6" id="KW-0698">rRNA processing</keyword>
<evidence type="ECO:0000256" key="6">
    <source>
        <dbReference type="HAMAP-Rule" id="MF_01877"/>
    </source>
</evidence>
<comment type="catalytic activity">
    <reaction evidence="6">
        <text>cytidine(1402) in 16S rRNA + S-adenosyl-L-methionine = 2'-O-methylcytidine(1402) in 16S rRNA + S-adenosyl-L-homocysteine + H(+)</text>
        <dbReference type="Rhea" id="RHEA:42924"/>
        <dbReference type="Rhea" id="RHEA-COMP:10285"/>
        <dbReference type="Rhea" id="RHEA-COMP:10286"/>
        <dbReference type="ChEBI" id="CHEBI:15378"/>
        <dbReference type="ChEBI" id="CHEBI:57856"/>
        <dbReference type="ChEBI" id="CHEBI:59789"/>
        <dbReference type="ChEBI" id="CHEBI:74495"/>
        <dbReference type="ChEBI" id="CHEBI:82748"/>
        <dbReference type="EC" id="2.1.1.198"/>
    </reaction>
</comment>
<dbReference type="Gene3D" id="3.30.950.10">
    <property type="entry name" value="Methyltransferase, Cobalt-precorrin-4 Transmethylase, Domain 2"/>
    <property type="match status" value="1"/>
</dbReference>
<dbReference type="AlphaFoldDB" id="A7GWB2"/>
<keyword evidence="1 6" id="KW-0963">Cytoplasm</keyword>
<reference evidence="8" key="1">
    <citation type="submission" date="2016-07" db="EMBL/GenBank/DDBJ databases">
        <title>Comparative genomics of the Campylobacter concisus group.</title>
        <authorList>
            <person name="Miller W.G."/>
            <person name="Yee E."/>
            <person name="Chapman M.H."/>
            <person name="Huynh S."/>
            <person name="Bono J.L."/>
            <person name="On S.L.W."/>
            <person name="StLeger J."/>
            <person name="Foster G."/>
            <person name="Parker C.T."/>
        </authorList>
    </citation>
    <scope>NUCLEOTIDE SEQUENCE</scope>
    <source>
        <strain evidence="8">525.92</strain>
    </source>
</reference>
<dbReference type="FunFam" id="3.40.1010.10:FF:000007">
    <property type="entry name" value="Ribosomal RNA small subunit methyltransferase I"/>
    <property type="match status" value="1"/>
</dbReference>
<evidence type="ECO:0000256" key="5">
    <source>
        <dbReference type="ARBA" id="ARBA00022691"/>
    </source>
</evidence>
<dbReference type="InterPro" id="IPR014777">
    <property type="entry name" value="4pyrrole_Mease_sub1"/>
</dbReference>
<dbReference type="KEGG" id="ccv:CCV52592_0829"/>
<evidence type="ECO:0000256" key="1">
    <source>
        <dbReference type="ARBA" id="ARBA00022490"/>
    </source>
</evidence>
<comment type="subcellular location">
    <subcellularLocation>
        <location evidence="6">Cytoplasm</location>
    </subcellularLocation>
</comment>
<evidence type="ECO:0000256" key="4">
    <source>
        <dbReference type="ARBA" id="ARBA00022679"/>
    </source>
</evidence>
<feature type="domain" description="Tetrapyrrole methylase" evidence="7">
    <location>
        <begin position="1"/>
        <end position="204"/>
    </location>
</feature>
<dbReference type="InterPro" id="IPR035996">
    <property type="entry name" value="4pyrrol_Methylase_sf"/>
</dbReference>
<accession>A7GWB2</accession>
<dbReference type="PIRSF" id="PIRSF005917">
    <property type="entry name" value="MTase_YraL"/>
    <property type="match status" value="1"/>
</dbReference>
<keyword evidence="9" id="KW-1185">Reference proteome</keyword>
<dbReference type="PROSITE" id="PS01296">
    <property type="entry name" value="RSMI"/>
    <property type="match status" value="1"/>
</dbReference>
<dbReference type="Pfam" id="PF00590">
    <property type="entry name" value="TP_methylase"/>
    <property type="match status" value="1"/>
</dbReference>
<dbReference type="STRING" id="360105.CCV52592_0829"/>
<sequence length="272" mass="29941">MLYFVPTPIGNLEDISLRAISVLRGCEVIICEDTRVSKSLVNLLNDRFDANINIRNFIPLHTHNEANFFANLDENFFDKNVAYMSDAGMPGISDPGVALVRYAQKNGIAYEILSGANAALLSVVASGFCDKEFVFLGFLPNTGKDRNLAIQNALNLAYPCVIYESPKRILSLIENLAKFDSEREIFVIKEATKKFETKFKGSAKGVANELKDANLNGEWCVVISQNPNAATQAISIDDINTLDIAPKAKAKLLSKITGRDVKKIYSELIASL</sequence>
<evidence type="ECO:0000259" key="7">
    <source>
        <dbReference type="Pfam" id="PF00590"/>
    </source>
</evidence>
<dbReference type="SUPFAM" id="SSF53790">
    <property type="entry name" value="Tetrapyrrole methylase"/>
    <property type="match status" value="1"/>
</dbReference>
<dbReference type="RefSeq" id="WP_009649748.1">
    <property type="nucleotide sequence ID" value="NC_009715.2"/>
</dbReference>
<evidence type="ECO:0000313" key="9">
    <source>
        <dbReference type="Proteomes" id="UP000006380"/>
    </source>
</evidence>
<dbReference type="PANTHER" id="PTHR46111">
    <property type="entry name" value="RIBOSOMAL RNA SMALL SUBUNIT METHYLTRANSFERASE I"/>
    <property type="match status" value="1"/>
</dbReference>
<dbReference type="Gene3D" id="3.40.1010.10">
    <property type="entry name" value="Cobalt-precorrin-4 Transmethylase, Domain 1"/>
    <property type="match status" value="1"/>
</dbReference>
<dbReference type="InterPro" id="IPR008189">
    <property type="entry name" value="rRNA_ssu_MeTfrase_I"/>
</dbReference>
<dbReference type="InterPro" id="IPR018063">
    <property type="entry name" value="SAM_MeTrfase_RsmI_CS"/>
</dbReference>